<dbReference type="GO" id="GO:0003677">
    <property type="term" value="F:DNA binding"/>
    <property type="evidence" value="ECO:0007669"/>
    <property type="project" value="InterPro"/>
</dbReference>
<feature type="transmembrane region" description="Helical" evidence="2">
    <location>
        <begin position="346"/>
        <end position="364"/>
    </location>
</feature>
<feature type="transmembrane region" description="Helical" evidence="2">
    <location>
        <begin position="371"/>
        <end position="390"/>
    </location>
</feature>
<dbReference type="GO" id="GO:0006355">
    <property type="term" value="P:regulation of DNA-templated transcription"/>
    <property type="evidence" value="ECO:0007669"/>
    <property type="project" value="InterPro"/>
</dbReference>
<feature type="transmembrane region" description="Helical" evidence="2">
    <location>
        <begin position="62"/>
        <end position="81"/>
    </location>
</feature>
<name>A0A842JB29_9ACTN</name>
<keyword evidence="2" id="KW-0812">Transmembrane</keyword>
<evidence type="ECO:0000256" key="2">
    <source>
        <dbReference type="SAM" id="Phobius"/>
    </source>
</evidence>
<dbReference type="InterPro" id="IPR000792">
    <property type="entry name" value="Tscrpt_reg_LuxR_C"/>
</dbReference>
<dbReference type="Gene3D" id="1.10.10.10">
    <property type="entry name" value="Winged helix-like DNA-binding domain superfamily/Winged helix DNA-binding domain"/>
    <property type="match status" value="1"/>
</dbReference>
<gene>
    <name evidence="4" type="ORF">H7313_06830</name>
</gene>
<reference evidence="4 5" key="1">
    <citation type="submission" date="2020-08" db="EMBL/GenBank/DDBJ databases">
        <authorList>
            <person name="Liu C."/>
            <person name="Sun Q."/>
        </authorList>
    </citation>
    <scope>NUCLEOTIDE SEQUENCE [LARGE SCALE GENOMIC DNA]</scope>
    <source>
        <strain evidence="4 5">N22</strain>
    </source>
</reference>
<organism evidence="4 5">
    <name type="scientific">Gordonibacter massiliensis</name>
    <name type="common">ex Traore et al. 2017</name>
    <dbReference type="NCBI Taxonomy" id="1841863"/>
    <lineage>
        <taxon>Bacteria</taxon>
        <taxon>Bacillati</taxon>
        <taxon>Actinomycetota</taxon>
        <taxon>Coriobacteriia</taxon>
        <taxon>Eggerthellales</taxon>
        <taxon>Eggerthellaceae</taxon>
        <taxon>Gordonibacter</taxon>
    </lineage>
</organism>
<dbReference type="InterPro" id="IPR036388">
    <property type="entry name" value="WH-like_DNA-bd_sf"/>
</dbReference>
<dbReference type="RefSeq" id="WP_185904942.1">
    <property type="nucleotide sequence ID" value="NZ_JACMSE010000003.1"/>
</dbReference>
<dbReference type="PROSITE" id="PS50043">
    <property type="entry name" value="HTH_LUXR_2"/>
    <property type="match status" value="1"/>
</dbReference>
<dbReference type="InterPro" id="IPR016032">
    <property type="entry name" value="Sig_transdc_resp-reg_C-effctor"/>
</dbReference>
<dbReference type="EMBL" id="JACMSE010000003">
    <property type="protein sequence ID" value="MBC2889063.1"/>
    <property type="molecule type" value="Genomic_DNA"/>
</dbReference>
<dbReference type="Pfam" id="PF00196">
    <property type="entry name" value="GerE"/>
    <property type="match status" value="1"/>
</dbReference>
<feature type="transmembrane region" description="Helical" evidence="2">
    <location>
        <begin position="246"/>
        <end position="270"/>
    </location>
</feature>
<feature type="transmembrane region" description="Helical" evidence="2">
    <location>
        <begin position="217"/>
        <end position="234"/>
    </location>
</feature>
<sequence length="584" mass="63210">MNAEGKGGSATTIVGDIQKREEGLLSFLGGFVSLSLMILAVFLLLFDSSLSDGRFALLGVEVPYLVVLALSAFASLLVLKWKCTFFMSSCGKTIIVVASVVGTCVCPLLFGIGATWALPLVAVGIVCTSFRWCLRMCEFSHILLVSLISMAFVCAIIATGLFSMMKLSNLEVTAVSSSLAVLSWVLLRTNKTSIHEELMSVSGAESRKRAMTASADRWTYTTIGLDFGFALGLVCTQRHDLMEYGALGTLAPAALFVVPVALAGFVLLAFHEKRDYALERYSKDHLALTVALGALPLFPMPTVGKYACLMFLMLVASVQIIIVINASVEFIRFEELNPAWYMGEEAFVGGGVTAGLVCAFVGVSNGLDSPLLLATCILVVLFNVFAQTFMNKGAYPTSDLFDRILCIEDEARPAEDREPLAAADEKPSDEGRPDRQSGPVGEPGGRGGAWRFKVAYVCKKYDLSPRQTEIFELLAKGRDAKFIEETFCISKATTKTHIYNIYCRLDIHSKQELIDMVESVSPDEIRSAGAPPRSRATLLDQAPKTDGGNNARGVGDPARARPADAIGEAQVADVETATERLRYR</sequence>
<dbReference type="AlphaFoldDB" id="A0A842JB29"/>
<keyword evidence="2" id="KW-1133">Transmembrane helix</keyword>
<dbReference type="PRINTS" id="PR00038">
    <property type="entry name" value="HTHLUXR"/>
</dbReference>
<dbReference type="CDD" id="cd06170">
    <property type="entry name" value="LuxR_C_like"/>
    <property type="match status" value="1"/>
</dbReference>
<comment type="caution">
    <text evidence="4">The sequence shown here is derived from an EMBL/GenBank/DDBJ whole genome shotgun (WGS) entry which is preliminary data.</text>
</comment>
<feature type="domain" description="HTH luxR-type" evidence="3">
    <location>
        <begin position="456"/>
        <end position="521"/>
    </location>
</feature>
<accession>A0A842JB29</accession>
<feature type="transmembrane region" description="Helical" evidence="2">
    <location>
        <begin position="93"/>
        <end position="110"/>
    </location>
</feature>
<dbReference type="SMART" id="SM00421">
    <property type="entry name" value="HTH_LUXR"/>
    <property type="match status" value="1"/>
</dbReference>
<keyword evidence="2" id="KW-0472">Membrane</keyword>
<evidence type="ECO:0000259" key="3">
    <source>
        <dbReference type="PROSITE" id="PS50043"/>
    </source>
</evidence>
<feature type="region of interest" description="Disordered" evidence="1">
    <location>
        <begin position="415"/>
        <end position="446"/>
    </location>
</feature>
<feature type="transmembrane region" description="Helical" evidence="2">
    <location>
        <begin position="141"/>
        <end position="164"/>
    </location>
</feature>
<feature type="transmembrane region" description="Helical" evidence="2">
    <location>
        <begin position="306"/>
        <end position="326"/>
    </location>
</feature>
<evidence type="ECO:0000313" key="4">
    <source>
        <dbReference type="EMBL" id="MBC2889063.1"/>
    </source>
</evidence>
<evidence type="ECO:0000313" key="5">
    <source>
        <dbReference type="Proteomes" id="UP000587396"/>
    </source>
</evidence>
<keyword evidence="5" id="KW-1185">Reference proteome</keyword>
<proteinExistence type="predicted"/>
<feature type="transmembrane region" description="Helical" evidence="2">
    <location>
        <begin position="24"/>
        <end position="46"/>
    </location>
</feature>
<dbReference type="Proteomes" id="UP000587396">
    <property type="component" value="Unassembled WGS sequence"/>
</dbReference>
<feature type="compositionally biased region" description="Basic and acidic residues" evidence="1">
    <location>
        <begin position="415"/>
        <end position="435"/>
    </location>
</feature>
<feature type="transmembrane region" description="Helical" evidence="2">
    <location>
        <begin position="116"/>
        <end position="134"/>
    </location>
</feature>
<dbReference type="SUPFAM" id="SSF46894">
    <property type="entry name" value="C-terminal effector domain of the bipartite response regulators"/>
    <property type="match status" value="1"/>
</dbReference>
<evidence type="ECO:0000256" key="1">
    <source>
        <dbReference type="SAM" id="MobiDB-lite"/>
    </source>
</evidence>
<feature type="region of interest" description="Disordered" evidence="1">
    <location>
        <begin position="524"/>
        <end position="571"/>
    </location>
</feature>
<protein>
    <recommendedName>
        <fullName evidence="3">HTH luxR-type domain-containing protein</fullName>
    </recommendedName>
</protein>